<name>A0A917UC17_9ACTN</name>
<dbReference type="PANTHER" id="PTHR23514">
    <property type="entry name" value="BYPASS OF STOP CODON PROTEIN 6"/>
    <property type="match status" value="1"/>
</dbReference>
<dbReference type="Gene3D" id="1.20.1250.20">
    <property type="entry name" value="MFS general substrate transporter like domains"/>
    <property type="match status" value="2"/>
</dbReference>
<evidence type="ECO:0000313" key="6">
    <source>
        <dbReference type="EMBL" id="GGM67417.1"/>
    </source>
</evidence>
<keyword evidence="2 5" id="KW-0812">Transmembrane</keyword>
<reference evidence="6" key="2">
    <citation type="submission" date="2020-09" db="EMBL/GenBank/DDBJ databases">
        <authorList>
            <person name="Sun Q."/>
            <person name="Ohkuma M."/>
        </authorList>
    </citation>
    <scope>NUCLEOTIDE SEQUENCE</scope>
    <source>
        <strain evidence="6">JCM 19831</strain>
    </source>
</reference>
<dbReference type="Proteomes" id="UP000642070">
    <property type="component" value="Unassembled WGS sequence"/>
</dbReference>
<dbReference type="Pfam" id="PF07690">
    <property type="entry name" value="MFS_1"/>
    <property type="match status" value="1"/>
</dbReference>
<keyword evidence="4 5" id="KW-0472">Membrane</keyword>
<protein>
    <submittedName>
        <fullName evidence="6">MFS transporter</fullName>
    </submittedName>
</protein>
<feature type="transmembrane region" description="Helical" evidence="5">
    <location>
        <begin position="172"/>
        <end position="193"/>
    </location>
</feature>
<evidence type="ECO:0000256" key="3">
    <source>
        <dbReference type="ARBA" id="ARBA00022989"/>
    </source>
</evidence>
<keyword evidence="3 5" id="KW-1133">Transmembrane helix</keyword>
<dbReference type="InterPro" id="IPR011701">
    <property type="entry name" value="MFS"/>
</dbReference>
<comment type="caution">
    <text evidence="6">The sequence shown here is derived from an EMBL/GenBank/DDBJ whole genome shotgun (WGS) entry which is preliminary data.</text>
</comment>
<dbReference type="InterPro" id="IPR036259">
    <property type="entry name" value="MFS_trans_sf"/>
</dbReference>
<evidence type="ECO:0000256" key="2">
    <source>
        <dbReference type="ARBA" id="ARBA00022692"/>
    </source>
</evidence>
<dbReference type="GO" id="GO:0016020">
    <property type="term" value="C:membrane"/>
    <property type="evidence" value="ECO:0007669"/>
    <property type="project" value="UniProtKB-SubCell"/>
</dbReference>
<evidence type="ECO:0000313" key="7">
    <source>
        <dbReference type="Proteomes" id="UP000642070"/>
    </source>
</evidence>
<proteinExistence type="predicted"/>
<dbReference type="PANTHER" id="PTHR23514:SF13">
    <property type="entry name" value="INNER MEMBRANE PROTEIN YBJJ"/>
    <property type="match status" value="1"/>
</dbReference>
<feature type="transmembrane region" description="Helical" evidence="5">
    <location>
        <begin position="282"/>
        <end position="301"/>
    </location>
</feature>
<evidence type="ECO:0000256" key="5">
    <source>
        <dbReference type="SAM" id="Phobius"/>
    </source>
</evidence>
<dbReference type="RefSeq" id="WP_190255406.1">
    <property type="nucleotide sequence ID" value="NZ_BMPI01000055.1"/>
</dbReference>
<feature type="transmembrane region" description="Helical" evidence="5">
    <location>
        <begin position="90"/>
        <end position="109"/>
    </location>
</feature>
<feature type="transmembrane region" description="Helical" evidence="5">
    <location>
        <begin position="340"/>
        <end position="360"/>
    </location>
</feature>
<evidence type="ECO:0000256" key="4">
    <source>
        <dbReference type="ARBA" id="ARBA00023136"/>
    </source>
</evidence>
<accession>A0A917UC17</accession>
<dbReference type="InterPro" id="IPR051788">
    <property type="entry name" value="MFS_Transporter"/>
</dbReference>
<dbReference type="SUPFAM" id="SSF103473">
    <property type="entry name" value="MFS general substrate transporter"/>
    <property type="match status" value="1"/>
</dbReference>
<evidence type="ECO:0000256" key="1">
    <source>
        <dbReference type="ARBA" id="ARBA00004141"/>
    </source>
</evidence>
<feature type="transmembrane region" description="Helical" evidence="5">
    <location>
        <begin position="21"/>
        <end position="39"/>
    </location>
</feature>
<organism evidence="6 7">
    <name type="scientific">Dactylosporangium sucinum</name>
    <dbReference type="NCBI Taxonomy" id="1424081"/>
    <lineage>
        <taxon>Bacteria</taxon>
        <taxon>Bacillati</taxon>
        <taxon>Actinomycetota</taxon>
        <taxon>Actinomycetes</taxon>
        <taxon>Micromonosporales</taxon>
        <taxon>Micromonosporaceae</taxon>
        <taxon>Dactylosporangium</taxon>
    </lineage>
</organism>
<dbReference type="GO" id="GO:0022857">
    <property type="term" value="F:transmembrane transporter activity"/>
    <property type="evidence" value="ECO:0007669"/>
    <property type="project" value="InterPro"/>
</dbReference>
<keyword evidence="7" id="KW-1185">Reference proteome</keyword>
<feature type="transmembrane region" description="Helical" evidence="5">
    <location>
        <begin position="366"/>
        <end position="385"/>
    </location>
</feature>
<feature type="transmembrane region" description="Helical" evidence="5">
    <location>
        <begin position="213"/>
        <end position="237"/>
    </location>
</feature>
<feature type="transmembrane region" description="Helical" evidence="5">
    <location>
        <begin position="307"/>
        <end position="328"/>
    </location>
</feature>
<gene>
    <name evidence="6" type="ORF">GCM10007977_081500</name>
</gene>
<feature type="transmembrane region" description="Helical" evidence="5">
    <location>
        <begin position="59"/>
        <end position="78"/>
    </location>
</feature>
<sequence length="390" mass="39444">MTVSEWRTARGAAARMAPGRWPVTAVFFLNGLTLSTYIVRGPSLKHAHRLTDGEFGLTGLLFALAALACMQLVGPLVARLGARAVLRVTLAVMPLLLAGVAVAPGPWWFAAGVTLLGAVHGTTDVAMNASAVVVERWAGRPVLNGCHAAWSVSAVLASASTAALAHAGVTHAAHLVVSGAALLVAGLALGRWLPETGRTGDETGARSGDAGGWTPALLVLGLTATAVMICEGGVLGWGGIFLHDERHATLALAAAAITAYTGGQTLGRLTGDRLTARWGGNALFRLGAAIAAAGFAAAVLAPHPAAALAGFGVAGLGSSVLIPLTYSAVGRLPGAPTAMLVSRLTTFTYAGILLGPALIGWTADRIGLATTMTAIVPLLLLVALMPRPRS</sequence>
<reference evidence="6" key="1">
    <citation type="journal article" date="2014" name="Int. J. Syst. Evol. Microbiol.">
        <title>Complete genome sequence of Corynebacterium casei LMG S-19264T (=DSM 44701T), isolated from a smear-ripened cheese.</title>
        <authorList>
            <consortium name="US DOE Joint Genome Institute (JGI-PGF)"/>
            <person name="Walter F."/>
            <person name="Albersmeier A."/>
            <person name="Kalinowski J."/>
            <person name="Ruckert C."/>
        </authorList>
    </citation>
    <scope>NUCLEOTIDE SEQUENCE</scope>
    <source>
        <strain evidence="6">JCM 19831</strain>
    </source>
</reference>
<dbReference type="EMBL" id="BMPI01000055">
    <property type="protein sequence ID" value="GGM67417.1"/>
    <property type="molecule type" value="Genomic_DNA"/>
</dbReference>
<dbReference type="CDD" id="cd17393">
    <property type="entry name" value="MFS_MosC_like"/>
    <property type="match status" value="1"/>
</dbReference>
<dbReference type="AlphaFoldDB" id="A0A917UC17"/>
<comment type="subcellular location">
    <subcellularLocation>
        <location evidence="1">Membrane</location>
        <topology evidence="1">Multi-pass membrane protein</topology>
    </subcellularLocation>
</comment>